<dbReference type="PROSITE" id="PS51742">
    <property type="entry name" value="PPC"/>
    <property type="match status" value="1"/>
</dbReference>
<dbReference type="Proteomes" id="UP000580517">
    <property type="component" value="Unassembled WGS sequence"/>
</dbReference>
<dbReference type="EMBL" id="JACCEW010000004">
    <property type="protein sequence ID" value="NYT37879.1"/>
    <property type="molecule type" value="Genomic_DNA"/>
</dbReference>
<organism evidence="2 3">
    <name type="scientific">Allopusillimonas soli</name>
    <dbReference type="NCBI Taxonomy" id="659016"/>
    <lineage>
        <taxon>Bacteria</taxon>
        <taxon>Pseudomonadati</taxon>
        <taxon>Pseudomonadota</taxon>
        <taxon>Betaproteobacteria</taxon>
        <taxon>Burkholderiales</taxon>
        <taxon>Alcaligenaceae</taxon>
        <taxon>Allopusillimonas</taxon>
    </lineage>
</organism>
<dbReference type="Pfam" id="PF03479">
    <property type="entry name" value="PCC"/>
    <property type="match status" value="1"/>
</dbReference>
<dbReference type="RefSeq" id="WP_129969836.1">
    <property type="nucleotide sequence ID" value="NZ_JACCEW010000004.1"/>
</dbReference>
<dbReference type="PANTHER" id="PTHR34988">
    <property type="entry name" value="PROTEIN, PUTATIVE-RELATED"/>
    <property type="match status" value="1"/>
</dbReference>
<dbReference type="AlphaFoldDB" id="A0A853FDA4"/>
<sequence length="132" mass="14543">MNTMEQGHTSRIFYIRIHPNEDLVQSLEKTAIEHRLKRAIVRSSVGSLAHCCLEFGESGTMEIEGPAIEIMNMNGEISCDDQGNPAAHLTGIVMDMEGRFHAGRFASGRNPACMTVEAVIEEWVVDSEVALP</sequence>
<evidence type="ECO:0000313" key="3">
    <source>
        <dbReference type="Proteomes" id="UP000580517"/>
    </source>
</evidence>
<comment type="caution">
    <text evidence="2">The sequence shown here is derived from an EMBL/GenBank/DDBJ whole genome shotgun (WGS) entry which is preliminary data.</text>
</comment>
<keyword evidence="3" id="KW-1185">Reference proteome</keyword>
<gene>
    <name evidence="2" type="ORF">H0A68_13415</name>
</gene>
<feature type="domain" description="PPC" evidence="1">
    <location>
        <begin position="7"/>
        <end position="132"/>
    </location>
</feature>
<dbReference type="CDD" id="cd11378">
    <property type="entry name" value="DUF296"/>
    <property type="match status" value="1"/>
</dbReference>
<name>A0A853FDA4_9BURK</name>
<dbReference type="GO" id="GO:0003677">
    <property type="term" value="F:DNA binding"/>
    <property type="evidence" value="ECO:0007669"/>
    <property type="project" value="UniProtKB-KW"/>
</dbReference>
<dbReference type="PANTHER" id="PTHR34988:SF1">
    <property type="entry name" value="DNA-BINDING PROTEIN"/>
    <property type="match status" value="1"/>
</dbReference>
<evidence type="ECO:0000259" key="1">
    <source>
        <dbReference type="PROSITE" id="PS51742"/>
    </source>
</evidence>
<keyword evidence="2" id="KW-0238">DNA-binding</keyword>
<reference evidence="2 3" key="1">
    <citation type="submission" date="2020-07" db="EMBL/GenBank/DDBJ databases">
        <title>Taxonomic revisions and descriptions of new bacterial species based on genomic comparisons in the high-G+C-content subgroup of the family Alcaligenaceae.</title>
        <authorList>
            <person name="Szabo A."/>
            <person name="Felfoldi T."/>
        </authorList>
    </citation>
    <scope>NUCLEOTIDE SEQUENCE [LARGE SCALE GENOMIC DNA]</scope>
    <source>
        <strain evidence="2 3">DSM 25264</strain>
    </source>
</reference>
<accession>A0A853FDA4</accession>
<dbReference type="InterPro" id="IPR005175">
    <property type="entry name" value="PPC_dom"/>
</dbReference>
<dbReference type="Gene3D" id="3.30.1330.80">
    <property type="entry name" value="Hypothetical protein, similar to alpha- acetolactate decarboxylase, domain 2"/>
    <property type="match status" value="1"/>
</dbReference>
<dbReference type="SUPFAM" id="SSF117856">
    <property type="entry name" value="AF0104/ALDC/Ptd012-like"/>
    <property type="match status" value="1"/>
</dbReference>
<protein>
    <submittedName>
        <fullName evidence="2">DNA-binding protein</fullName>
    </submittedName>
</protein>
<evidence type="ECO:0000313" key="2">
    <source>
        <dbReference type="EMBL" id="NYT37879.1"/>
    </source>
</evidence>
<proteinExistence type="predicted"/>
<dbReference type="OrthoDB" id="9102708at2"/>